<protein>
    <recommendedName>
        <fullName evidence="10">RRM domain-containing protein</fullName>
    </recommendedName>
</protein>
<feature type="region of interest" description="Disordered" evidence="9">
    <location>
        <begin position="158"/>
        <end position="190"/>
    </location>
</feature>
<dbReference type="PROSITE" id="PS50102">
    <property type="entry name" value="RRM"/>
    <property type="match status" value="1"/>
</dbReference>
<feature type="compositionally biased region" description="Basic and acidic residues" evidence="9">
    <location>
        <begin position="158"/>
        <end position="173"/>
    </location>
</feature>
<proteinExistence type="predicted"/>
<dbReference type="SMART" id="SM00360">
    <property type="entry name" value="RRM"/>
    <property type="match status" value="1"/>
</dbReference>
<keyword evidence="6" id="KW-0804">Transcription</keyword>
<dbReference type="STRING" id="42514.ENSPNAP00000034058"/>
<feature type="region of interest" description="Disordered" evidence="9">
    <location>
        <begin position="203"/>
        <end position="237"/>
    </location>
</feature>
<feature type="compositionally biased region" description="Basic and acidic residues" evidence="9">
    <location>
        <begin position="222"/>
        <end position="236"/>
    </location>
</feature>
<dbReference type="SUPFAM" id="SSF54928">
    <property type="entry name" value="RNA-binding domain, RBD"/>
    <property type="match status" value="1"/>
</dbReference>
<reference evidence="11" key="3">
    <citation type="submission" date="2025-09" db="UniProtKB">
        <authorList>
            <consortium name="Ensembl"/>
        </authorList>
    </citation>
    <scope>IDENTIFICATION</scope>
</reference>
<feature type="compositionally biased region" description="Low complexity" evidence="9">
    <location>
        <begin position="850"/>
        <end position="877"/>
    </location>
</feature>
<dbReference type="GO" id="GO:0005634">
    <property type="term" value="C:nucleus"/>
    <property type="evidence" value="ECO:0007669"/>
    <property type="project" value="UniProtKB-SubCell"/>
</dbReference>
<keyword evidence="3 8" id="KW-0694">RNA-binding</keyword>
<dbReference type="GO" id="GO:0003712">
    <property type="term" value="F:transcription coregulator activity"/>
    <property type="evidence" value="ECO:0007669"/>
    <property type="project" value="InterPro"/>
</dbReference>
<evidence type="ECO:0000256" key="5">
    <source>
        <dbReference type="ARBA" id="ARBA00023159"/>
    </source>
</evidence>
<feature type="compositionally biased region" description="Polar residues" evidence="9">
    <location>
        <begin position="403"/>
        <end position="426"/>
    </location>
</feature>
<evidence type="ECO:0000313" key="11">
    <source>
        <dbReference type="Ensembl" id="ENSPNAP00000034058.2"/>
    </source>
</evidence>
<reference evidence="11" key="2">
    <citation type="submission" date="2025-08" db="UniProtKB">
        <authorList>
            <consortium name="Ensembl"/>
        </authorList>
    </citation>
    <scope>IDENTIFICATION</scope>
</reference>
<name>A0A3B4EEA5_PYGNA</name>
<dbReference type="Gene3D" id="3.30.70.330">
    <property type="match status" value="1"/>
</dbReference>
<evidence type="ECO:0000256" key="8">
    <source>
        <dbReference type="PROSITE-ProRule" id="PRU00176"/>
    </source>
</evidence>
<feature type="region of interest" description="Disordered" evidence="9">
    <location>
        <begin position="675"/>
        <end position="711"/>
    </location>
</feature>
<dbReference type="GO" id="GO:0045944">
    <property type="term" value="P:positive regulation of transcription by RNA polymerase II"/>
    <property type="evidence" value="ECO:0007669"/>
    <property type="project" value="TreeGrafter"/>
</dbReference>
<feature type="region of interest" description="Disordered" evidence="9">
    <location>
        <begin position="541"/>
        <end position="586"/>
    </location>
</feature>
<feature type="region of interest" description="Disordered" evidence="9">
    <location>
        <begin position="488"/>
        <end position="507"/>
    </location>
</feature>
<dbReference type="OMA" id="DYRTKWP"/>
<evidence type="ECO:0000256" key="6">
    <source>
        <dbReference type="ARBA" id="ARBA00023163"/>
    </source>
</evidence>
<reference evidence="11 12" key="1">
    <citation type="submission" date="2020-10" db="EMBL/GenBank/DDBJ databases">
        <title>Pygocentrus nattereri (red-bellied piranha) genome, fPygNat1, primary haplotype.</title>
        <authorList>
            <person name="Myers G."/>
            <person name="Meyer A."/>
            <person name="Karagic N."/>
            <person name="Pippel M."/>
            <person name="Winkler S."/>
            <person name="Tracey A."/>
            <person name="Wood J."/>
            <person name="Formenti G."/>
            <person name="Howe K."/>
            <person name="Fedrigo O."/>
            <person name="Jarvis E.D."/>
        </authorList>
    </citation>
    <scope>NUCLEOTIDE SEQUENCE [LARGE SCALE GENOMIC DNA]</scope>
</reference>
<feature type="region of interest" description="Disordered" evidence="9">
    <location>
        <begin position="801"/>
        <end position="946"/>
    </location>
</feature>
<comment type="subcellular location">
    <subcellularLocation>
        <location evidence="1">Nucleus</location>
    </subcellularLocation>
</comment>
<feature type="domain" description="RRM" evidence="10">
    <location>
        <begin position="986"/>
        <end position="1063"/>
    </location>
</feature>
<feature type="compositionally biased region" description="Basic residues" evidence="9">
    <location>
        <begin position="910"/>
        <end position="943"/>
    </location>
</feature>
<dbReference type="Ensembl" id="ENSPNAT00000025513.2">
    <property type="protein sequence ID" value="ENSPNAP00000034058.2"/>
    <property type="gene ID" value="ENSPNAG00000023094.2"/>
</dbReference>
<keyword evidence="7" id="KW-0539">Nucleus</keyword>
<dbReference type="PANTHER" id="PTHR15528">
    <property type="entry name" value="PEROXISOME PROLIFERATOR ACTIVATED RECEPTOR GAMMA COACTIVATOR 1 PGC-1 -RELATED"/>
    <property type="match status" value="1"/>
</dbReference>
<evidence type="ECO:0000256" key="1">
    <source>
        <dbReference type="ARBA" id="ARBA00004123"/>
    </source>
</evidence>
<organism evidence="11 12">
    <name type="scientific">Pygocentrus nattereri</name>
    <name type="common">Red-bellied piranha</name>
    <dbReference type="NCBI Taxonomy" id="42514"/>
    <lineage>
        <taxon>Eukaryota</taxon>
        <taxon>Metazoa</taxon>
        <taxon>Chordata</taxon>
        <taxon>Craniata</taxon>
        <taxon>Vertebrata</taxon>
        <taxon>Euteleostomi</taxon>
        <taxon>Actinopterygii</taxon>
        <taxon>Neopterygii</taxon>
        <taxon>Teleostei</taxon>
        <taxon>Ostariophysi</taxon>
        <taxon>Characiformes</taxon>
        <taxon>Characoidei</taxon>
        <taxon>Pygocentrus</taxon>
    </lineage>
</organism>
<dbReference type="GO" id="GO:0003723">
    <property type="term" value="F:RNA binding"/>
    <property type="evidence" value="ECO:0007669"/>
    <property type="project" value="UniProtKB-UniRule"/>
</dbReference>
<evidence type="ECO:0000256" key="7">
    <source>
        <dbReference type="ARBA" id="ARBA00023242"/>
    </source>
</evidence>
<keyword evidence="12" id="KW-1185">Reference proteome</keyword>
<feature type="compositionally biased region" description="Polar residues" evidence="9">
    <location>
        <begin position="204"/>
        <end position="213"/>
    </location>
</feature>
<evidence type="ECO:0000313" key="12">
    <source>
        <dbReference type="Proteomes" id="UP001501920"/>
    </source>
</evidence>
<dbReference type="InterPro" id="IPR034605">
    <property type="entry name" value="PGC-1"/>
</dbReference>
<feature type="compositionally biased region" description="Basic residues" evidence="9">
    <location>
        <begin position="828"/>
        <end position="849"/>
    </location>
</feature>
<dbReference type="InterPro" id="IPR035979">
    <property type="entry name" value="RBD_domain_sf"/>
</dbReference>
<feature type="region of interest" description="Disordered" evidence="9">
    <location>
        <begin position="303"/>
        <end position="330"/>
    </location>
</feature>
<keyword evidence="4" id="KW-0805">Transcription regulation</keyword>
<dbReference type="Proteomes" id="UP001501920">
    <property type="component" value="Chromosome 15"/>
</dbReference>
<evidence type="ECO:0000256" key="4">
    <source>
        <dbReference type="ARBA" id="ARBA00023015"/>
    </source>
</evidence>
<feature type="compositionally biased region" description="Low complexity" evidence="9">
    <location>
        <begin position="892"/>
        <end position="909"/>
    </location>
</feature>
<sequence length="1106" mass="123377">MFFNAHYPRALVGTLTSCFAYWNRPRAPSLPPLSPALLVSFKMAAPRGDLQKNLNAGFTEFTSSDATQDTQGEFERSHTPGFGHDVDSTSSNLHGILEPSILSIFEDTSASGEVKNLIDGESEATLLSALSEMLDSVIEDTLSPFDTLPDTDLFVGQRSHDSKFRRSSDKDAAPRITRSSRSSVSNTKAEVLLSDRQLRPRLNQRIQTTTVQRSDGEEEDPAESRRRPIRSFRIESDPELYQDEQQDGYVFVSLVDLVRHMHPYSLRVGLVKEEGVRDVGELQEEDVFVDVVGDDELQGTHDANVSGFSPEKKFPHPQTPAAVSKSKKGLNKEISVARSKEMCSSSCGGQNNNDVSNEKPHKSVLATSSGAGRVKKKVSFAPDLASVHEYQVEDDASECHWSDTPTTEELKTSTSEPFQHNSAKPKSISLQEYRLLRGKTLPKEERKVDYRTKWPSIPEPPCELPPIPCIPGYSSTQVNSKTSFTNAGVCASGSPTKPRRDLHMPVKSPPKQKAVQAVDPPNPVIVPLPTLVPIPAKTSWSSEEQSVAQQKTAANSQPAHLNPQLRSAASQTSKNLNQPGSHNQETLSCGSCPLAEVPQAECSSTIISTTKTNASPQSLPTMGRLSQTSLRRRPLVQIPTNVRDHCAEEQRQESKGEIGIQATDVTSLLEQFETQGLTPPATPPHQIWKPQAPSHRAKQHEAIKPSPSKAIQIIEPRPLPPSRVHSKPQQSTSVPAPSLFLAFRDHDYCGTQEIKDCNVRSFSALDAHKKSLKEQRSHTSHTSLDHRTFCEEELIPGSVLLSPESSPCRLEEGNPSAVEEGEADSRQSFHHSLRSARLPARGRTRRRHYYGSYHSDSSSVSSSRSSSCSSSASSSLSPSPPRKRRRSRHSKSSTSSSSRSSSSSLSPSPIRKRQRRYTRSSRSYSRSRSRSRSCSRSYSRSRSRSLSPQRDWRNKWSRWKRQREQCQGRWEEAHRIRKQKAIEERRVVYVGRIRGTMTEDELRDRFALFGKIEDCTVHFRSHGDNYGFVTYYNTDDAFAAIESGTKLRQPDELPFDICFGGRRQFCQSNYADLDANRDIDSSSVKKTYDSLDFDTLLKQAQRGVKR</sequence>
<evidence type="ECO:0000256" key="3">
    <source>
        <dbReference type="ARBA" id="ARBA00022884"/>
    </source>
</evidence>
<dbReference type="PANTHER" id="PTHR15528:SF5">
    <property type="entry name" value="PEROXISOME PROLIFERATOR-ACTIVATED RECEPTOR GAMMA COACTIVATOR-RELATED PROTEIN 1"/>
    <property type="match status" value="1"/>
</dbReference>
<dbReference type="Pfam" id="PF00076">
    <property type="entry name" value="RRM_1"/>
    <property type="match status" value="1"/>
</dbReference>
<dbReference type="GeneTree" id="ENSGT00950000183137"/>
<dbReference type="AlphaFoldDB" id="A0A3B4EEA5"/>
<evidence type="ECO:0000256" key="2">
    <source>
        <dbReference type="ARBA" id="ARBA00022553"/>
    </source>
</evidence>
<feature type="compositionally biased region" description="Polar residues" evidence="9">
    <location>
        <begin position="177"/>
        <end position="188"/>
    </location>
</feature>
<dbReference type="InterPro" id="IPR012677">
    <property type="entry name" value="Nucleotide-bd_a/b_plait_sf"/>
</dbReference>
<dbReference type="InterPro" id="IPR000504">
    <property type="entry name" value="RRM_dom"/>
</dbReference>
<feature type="region of interest" description="Disordered" evidence="9">
    <location>
        <begin position="394"/>
        <end position="426"/>
    </location>
</feature>
<keyword evidence="2" id="KW-0597">Phosphoprotein</keyword>
<evidence type="ECO:0000259" key="10">
    <source>
        <dbReference type="PROSITE" id="PS50102"/>
    </source>
</evidence>
<evidence type="ECO:0000256" key="9">
    <source>
        <dbReference type="SAM" id="MobiDB-lite"/>
    </source>
</evidence>
<accession>A0A3B4EEA5</accession>
<feature type="compositionally biased region" description="Basic residues" evidence="9">
    <location>
        <begin position="881"/>
        <end position="891"/>
    </location>
</feature>
<keyword evidence="5" id="KW-0010">Activator</keyword>